<name>A0A6J5MG25_9CAUD</name>
<sequence length="121" mass="13572">MTFDEFIFQDWTDNVRHKLRVVADRDDVRFLVSHLVGGKLTAVVFTEKPDVWPDNLVGVWSKRGDKSKTMKALDLVLDDGLTAYAAAKQVGINQSAVHRALKRREGKDLCPSCGQVIRAFA</sequence>
<protein>
    <submittedName>
        <fullName evidence="1">Uncharacterized protein</fullName>
    </submittedName>
</protein>
<proteinExistence type="predicted"/>
<gene>
    <name evidence="2" type="ORF">UFOVP1207_68</name>
    <name evidence="1" type="ORF">UFOVP474_72</name>
</gene>
<evidence type="ECO:0000313" key="2">
    <source>
        <dbReference type="EMBL" id="CAB4190385.1"/>
    </source>
</evidence>
<dbReference type="EMBL" id="LR797155">
    <property type="protein sequence ID" value="CAB4190385.1"/>
    <property type="molecule type" value="Genomic_DNA"/>
</dbReference>
<accession>A0A6J5MG25</accession>
<dbReference type="EMBL" id="LR796445">
    <property type="protein sequence ID" value="CAB4145935.1"/>
    <property type="molecule type" value="Genomic_DNA"/>
</dbReference>
<reference evidence="1" key="1">
    <citation type="submission" date="2020-04" db="EMBL/GenBank/DDBJ databases">
        <authorList>
            <person name="Chiriac C."/>
            <person name="Salcher M."/>
            <person name="Ghai R."/>
            <person name="Kavagutti S V."/>
        </authorList>
    </citation>
    <scope>NUCLEOTIDE SEQUENCE</scope>
</reference>
<evidence type="ECO:0000313" key="1">
    <source>
        <dbReference type="EMBL" id="CAB4145935.1"/>
    </source>
</evidence>
<organism evidence="1">
    <name type="scientific">uncultured Caudovirales phage</name>
    <dbReference type="NCBI Taxonomy" id="2100421"/>
    <lineage>
        <taxon>Viruses</taxon>
        <taxon>Duplodnaviria</taxon>
        <taxon>Heunggongvirae</taxon>
        <taxon>Uroviricota</taxon>
        <taxon>Caudoviricetes</taxon>
        <taxon>Peduoviridae</taxon>
        <taxon>Maltschvirus</taxon>
        <taxon>Maltschvirus maltsch</taxon>
    </lineage>
</organism>